<evidence type="ECO:0000256" key="1">
    <source>
        <dbReference type="SAM" id="Phobius"/>
    </source>
</evidence>
<keyword evidence="1" id="KW-0812">Transmembrane</keyword>
<keyword evidence="1" id="KW-1133">Transmembrane helix</keyword>
<name>A0ABX9FCT8_9VIBR</name>
<organism evidence="2 3">
    <name type="scientific">Vibrio paracholerae</name>
    <dbReference type="NCBI Taxonomy" id="650003"/>
    <lineage>
        <taxon>Bacteria</taxon>
        <taxon>Pseudomonadati</taxon>
        <taxon>Pseudomonadota</taxon>
        <taxon>Gammaproteobacteria</taxon>
        <taxon>Vibrionales</taxon>
        <taxon>Vibrionaceae</taxon>
        <taxon>Vibrio</taxon>
    </lineage>
</organism>
<proteinExistence type="predicted"/>
<dbReference type="Proteomes" id="UP000252488">
    <property type="component" value="Unassembled WGS sequence"/>
</dbReference>
<evidence type="ECO:0000313" key="3">
    <source>
        <dbReference type="Proteomes" id="UP000252488"/>
    </source>
</evidence>
<gene>
    <name evidence="2" type="ORF">DLR69_18180</name>
</gene>
<accession>A0ABX9FCT8</accession>
<dbReference type="EMBL" id="QKKR01000059">
    <property type="protein sequence ID" value="RBM49002.1"/>
    <property type="molecule type" value="Genomic_DNA"/>
</dbReference>
<dbReference type="RefSeq" id="WP_181712518.1">
    <property type="nucleotide sequence ID" value="NZ_CAWNVX010000055.1"/>
</dbReference>
<keyword evidence="1" id="KW-0472">Membrane</keyword>
<feature type="transmembrane region" description="Helical" evidence="1">
    <location>
        <begin position="117"/>
        <end position="136"/>
    </location>
</feature>
<sequence length="173" mass="20812">CVYLLVLTGRVIKRINKRFNNKVVNCEPYLEYIDGVVVDFKKWHERNKILHIEFWLKNADFEKKYHITGYDLSIRKSHKIRVCECSGMLVAIKNMSTGGVDYIKNDEFLMTYCYPKIMRFFTILNIVVFIGIWFYFNFGLAIFLFIFMGLLLIMYWKVKSKRLMLPIWNRVSF</sequence>
<feature type="non-terminal residue" evidence="2">
    <location>
        <position position="1"/>
    </location>
</feature>
<reference evidence="2 3" key="1">
    <citation type="submission" date="2018-06" db="EMBL/GenBank/DDBJ databases">
        <title>Draft genome sequences of nine Vibrio sp. clinical isolates from across the United States representing the closest known relative of Vibrio cholerae.</title>
        <authorList>
            <person name="Islam M.T."/>
            <person name="Liang K."/>
            <person name="Im M.S."/>
            <person name="Winkjer J."/>
            <person name="Busby S."/>
            <person name="Batra D."/>
            <person name="Rowe L."/>
            <person name="Tarr C.L."/>
            <person name="Boucher Y."/>
        </authorList>
    </citation>
    <scope>NUCLEOTIDE SEQUENCE [LARGE SCALE GENOMIC DNA]</scope>
    <source>
        <strain evidence="2 3">2016V-1111</strain>
    </source>
</reference>
<evidence type="ECO:0000313" key="2">
    <source>
        <dbReference type="EMBL" id="RBM49002.1"/>
    </source>
</evidence>
<protein>
    <submittedName>
        <fullName evidence="2">Uncharacterized protein</fullName>
    </submittedName>
</protein>
<comment type="caution">
    <text evidence="2">The sequence shown here is derived from an EMBL/GenBank/DDBJ whole genome shotgun (WGS) entry which is preliminary data.</text>
</comment>
<keyword evidence="3" id="KW-1185">Reference proteome</keyword>